<comment type="caution">
    <text evidence="1">The sequence shown here is derived from an EMBL/GenBank/DDBJ whole genome shotgun (WGS) entry which is preliminary data.</text>
</comment>
<gene>
    <name evidence="1" type="ORF">RHMOL_Rhmol09G0091100</name>
</gene>
<proteinExistence type="predicted"/>
<sequence length="105" mass="11814">MEPKSHIGGLWEVDMILEIAFKNETVGLVSTEECVEKGRGASSTKEVKAEDKGETTSIFLSPLILKMEARSNVMNTVPDSVPVFLLVRYVPVPVKYRVPFRIYRN</sequence>
<reference evidence="1" key="1">
    <citation type="submission" date="2022-02" db="EMBL/GenBank/DDBJ databases">
        <title>Plant Genome Project.</title>
        <authorList>
            <person name="Zhang R.-G."/>
        </authorList>
    </citation>
    <scope>NUCLEOTIDE SEQUENCE</scope>
    <source>
        <strain evidence="1">AT1</strain>
    </source>
</reference>
<dbReference type="EMBL" id="CM046396">
    <property type="protein sequence ID" value="KAI8538293.1"/>
    <property type="molecule type" value="Genomic_DNA"/>
</dbReference>
<dbReference type="Proteomes" id="UP001062846">
    <property type="component" value="Chromosome 9"/>
</dbReference>
<evidence type="ECO:0000313" key="2">
    <source>
        <dbReference type="Proteomes" id="UP001062846"/>
    </source>
</evidence>
<name>A0ACC0MB73_RHOML</name>
<evidence type="ECO:0000313" key="1">
    <source>
        <dbReference type="EMBL" id="KAI8538293.1"/>
    </source>
</evidence>
<protein>
    <submittedName>
        <fullName evidence="1">Uncharacterized protein</fullName>
    </submittedName>
</protein>
<organism evidence="1 2">
    <name type="scientific">Rhododendron molle</name>
    <name type="common">Chinese azalea</name>
    <name type="synonym">Azalea mollis</name>
    <dbReference type="NCBI Taxonomy" id="49168"/>
    <lineage>
        <taxon>Eukaryota</taxon>
        <taxon>Viridiplantae</taxon>
        <taxon>Streptophyta</taxon>
        <taxon>Embryophyta</taxon>
        <taxon>Tracheophyta</taxon>
        <taxon>Spermatophyta</taxon>
        <taxon>Magnoliopsida</taxon>
        <taxon>eudicotyledons</taxon>
        <taxon>Gunneridae</taxon>
        <taxon>Pentapetalae</taxon>
        <taxon>asterids</taxon>
        <taxon>Ericales</taxon>
        <taxon>Ericaceae</taxon>
        <taxon>Ericoideae</taxon>
        <taxon>Rhodoreae</taxon>
        <taxon>Rhododendron</taxon>
    </lineage>
</organism>
<accession>A0ACC0MB73</accession>
<keyword evidence="2" id="KW-1185">Reference proteome</keyword>